<dbReference type="InterPro" id="IPR024134">
    <property type="entry name" value="SOD_Cu/Zn_/chaperone"/>
</dbReference>
<dbReference type="InterPro" id="IPR001424">
    <property type="entry name" value="SOD_Cu_Zn_dom"/>
</dbReference>
<proteinExistence type="inferred from homology"/>
<evidence type="ECO:0000313" key="6">
    <source>
        <dbReference type="Proteomes" id="UP000316541"/>
    </source>
</evidence>
<dbReference type="Proteomes" id="UP000316541">
    <property type="component" value="Unassembled WGS sequence"/>
</dbReference>
<dbReference type="InterPro" id="IPR036423">
    <property type="entry name" value="SOD-like_Cu/Zn_dom_sf"/>
</dbReference>
<dbReference type="GO" id="GO:0006801">
    <property type="term" value="P:superoxide metabolic process"/>
    <property type="evidence" value="ECO:0007669"/>
    <property type="project" value="InterPro"/>
</dbReference>
<feature type="signal peptide" evidence="3">
    <location>
        <begin position="1"/>
        <end position="31"/>
    </location>
</feature>
<dbReference type="AlphaFoldDB" id="A0A544YWV7"/>
<dbReference type="Pfam" id="PF00080">
    <property type="entry name" value="Sod_Cu"/>
    <property type="match status" value="1"/>
</dbReference>
<sequence>MNGRISRIGGRGSLMLRHTYLSLAAALVAGAAVSGVATARTPMVPGDVDASATLTNAQGQNVGTVHVENDENGGTEVKIRVTALPPGFHGVHIHDKAVCDPNAKDPATGSPFFSAGPHLGSGSHPGHTGDLPDLQVRGDGVGQAAYVTDRFKVEDLLSGGGRSVVVHAKPDNQANIPGRYTHSGTAGPDAETLKAGDSGGRIACGVFRRD</sequence>
<evidence type="ECO:0000256" key="2">
    <source>
        <dbReference type="SAM" id="MobiDB-lite"/>
    </source>
</evidence>
<comment type="caution">
    <text evidence="5">The sequence shown here is derived from an EMBL/GenBank/DDBJ whole genome shotgun (WGS) entry which is preliminary data.</text>
</comment>
<organism evidence="5 6">
    <name type="scientific">Microbispora hainanensis</name>
    <dbReference type="NCBI Taxonomy" id="568844"/>
    <lineage>
        <taxon>Bacteria</taxon>
        <taxon>Bacillati</taxon>
        <taxon>Actinomycetota</taxon>
        <taxon>Actinomycetes</taxon>
        <taxon>Streptosporangiales</taxon>
        <taxon>Streptosporangiaceae</taxon>
        <taxon>Microbispora</taxon>
    </lineage>
</organism>
<feature type="region of interest" description="Disordered" evidence="2">
    <location>
        <begin position="172"/>
        <end position="194"/>
    </location>
</feature>
<protein>
    <submittedName>
        <fullName evidence="5">Superoxide dismutase</fullName>
    </submittedName>
</protein>
<dbReference type="PANTHER" id="PTHR10003">
    <property type="entry name" value="SUPEROXIDE DISMUTASE CU-ZN -RELATED"/>
    <property type="match status" value="1"/>
</dbReference>
<dbReference type="Gene3D" id="2.60.40.200">
    <property type="entry name" value="Superoxide dismutase, copper/zinc binding domain"/>
    <property type="match status" value="1"/>
</dbReference>
<dbReference type="GO" id="GO:0005507">
    <property type="term" value="F:copper ion binding"/>
    <property type="evidence" value="ECO:0007669"/>
    <property type="project" value="InterPro"/>
</dbReference>
<keyword evidence="3" id="KW-0732">Signal</keyword>
<evidence type="ECO:0000259" key="4">
    <source>
        <dbReference type="Pfam" id="PF00080"/>
    </source>
</evidence>
<evidence type="ECO:0000256" key="3">
    <source>
        <dbReference type="SAM" id="SignalP"/>
    </source>
</evidence>
<feature type="chain" id="PRO_5021879471" evidence="3">
    <location>
        <begin position="32"/>
        <end position="210"/>
    </location>
</feature>
<dbReference type="SUPFAM" id="SSF49329">
    <property type="entry name" value="Cu,Zn superoxide dismutase-like"/>
    <property type="match status" value="1"/>
</dbReference>
<dbReference type="EMBL" id="VIRM01000012">
    <property type="protein sequence ID" value="TQS21237.1"/>
    <property type="molecule type" value="Genomic_DNA"/>
</dbReference>
<comment type="similarity">
    <text evidence="1">Belongs to the Cu-Zn superoxide dismutase family.</text>
</comment>
<evidence type="ECO:0000313" key="5">
    <source>
        <dbReference type="EMBL" id="TQS21237.1"/>
    </source>
</evidence>
<evidence type="ECO:0000256" key="1">
    <source>
        <dbReference type="ARBA" id="ARBA00010457"/>
    </source>
</evidence>
<feature type="compositionally biased region" description="Low complexity" evidence="2">
    <location>
        <begin position="114"/>
        <end position="129"/>
    </location>
</feature>
<feature type="domain" description="Superoxide dismutase copper/zinc binding" evidence="4">
    <location>
        <begin position="63"/>
        <end position="206"/>
    </location>
</feature>
<gene>
    <name evidence="5" type="ORF">FLX08_12210</name>
</gene>
<accession>A0A544YWV7</accession>
<reference evidence="5 6" key="1">
    <citation type="submission" date="2019-07" db="EMBL/GenBank/DDBJ databases">
        <title>Microbispora hainanensis DSM 45428.</title>
        <authorList>
            <person name="Thawai C."/>
        </authorList>
    </citation>
    <scope>NUCLEOTIDE SEQUENCE [LARGE SCALE GENOMIC DNA]</scope>
    <source>
        <strain evidence="5 6">DSM 45428</strain>
    </source>
</reference>
<feature type="region of interest" description="Disordered" evidence="2">
    <location>
        <begin position="108"/>
        <end position="132"/>
    </location>
</feature>
<name>A0A544YWV7_9ACTN</name>